<accession>A0A1Z1LZL0</accession>
<dbReference type="Proteomes" id="UP000225583">
    <property type="component" value="Segment"/>
</dbReference>
<feature type="region of interest" description="Disordered" evidence="1">
    <location>
        <begin position="1"/>
        <end position="20"/>
    </location>
</feature>
<name>A0A1Z1LZL0_9CAUD</name>
<sequence>MSEKESFKMHMQQNMFGDKTTQDVKNDLVKAFEEKQNKERVNDTHTRRTFLVRDDLLERLDLVSEGKRGFKTLLINKALEAVLDEVEA</sequence>
<evidence type="ECO:0000313" key="2">
    <source>
        <dbReference type="EMBL" id="ARW58258.1"/>
    </source>
</evidence>
<evidence type="ECO:0000313" key="3">
    <source>
        <dbReference type="Proteomes" id="UP000225583"/>
    </source>
</evidence>
<reference evidence="2 3" key="1">
    <citation type="submission" date="2017-05" db="EMBL/GenBank/DDBJ databases">
        <title>Complete Genome Sequence of Bacteriophage Deep-Purple infecting emetic Bacillus cereus.</title>
        <authorList>
            <person name="Hock L."/>
            <person name="Gillis A."/>
            <person name="Mahillon J."/>
        </authorList>
    </citation>
    <scope>NUCLEOTIDE SEQUENCE [LARGE SCALE GENOMIC DNA]</scope>
</reference>
<evidence type="ECO:0000256" key="1">
    <source>
        <dbReference type="SAM" id="MobiDB-lite"/>
    </source>
</evidence>
<organism evidence="2 3">
    <name type="scientific">Bacillus phage Deep-Purple</name>
    <dbReference type="NCBI Taxonomy" id="1873341"/>
    <lineage>
        <taxon>Viruses</taxon>
        <taxon>Duplodnaviria</taxon>
        <taxon>Heunggongvirae</taxon>
        <taxon>Uroviricota</taxon>
        <taxon>Caudoviricetes</taxon>
        <taxon>Deurplevirus</taxon>
        <taxon>Deurplevirus deeppurple</taxon>
    </lineage>
</organism>
<dbReference type="EMBL" id="MF176161">
    <property type="protein sequence ID" value="ARW58258.1"/>
    <property type="molecule type" value="Genomic_DNA"/>
</dbReference>
<keyword evidence="3" id="KW-1185">Reference proteome</keyword>
<gene>
    <name evidence="2" type="ORF">DeepPurple_gp007</name>
</gene>
<proteinExistence type="predicted"/>
<protein>
    <submittedName>
        <fullName evidence="2">Uncharacterized protein</fullName>
    </submittedName>
</protein>